<gene>
    <name evidence="1" type="ORF">MHBO_005182</name>
</gene>
<sequence>MYIFRPKDVPIYSGKLCMRKLDFLHIIRFNITYTFSTWISRYHVMNTHLT</sequence>
<comment type="caution">
    <text evidence="1">The sequence shown here is derived from an EMBL/GenBank/DDBJ whole genome shotgun (WGS) entry which is preliminary data.</text>
</comment>
<protein>
    <submittedName>
        <fullName evidence="1">Uncharacterized protein</fullName>
    </submittedName>
</protein>
<name>A0ABV2AVA8_9EUKA</name>
<accession>A0ABV2AVA8</accession>
<dbReference type="Proteomes" id="UP001439008">
    <property type="component" value="Unassembled WGS sequence"/>
</dbReference>
<proteinExistence type="predicted"/>
<keyword evidence="2" id="KW-1185">Reference proteome</keyword>
<organism evidence="1 2">
    <name type="scientific">Bonamia ostreae</name>
    <dbReference type="NCBI Taxonomy" id="126728"/>
    <lineage>
        <taxon>Eukaryota</taxon>
        <taxon>Sar</taxon>
        <taxon>Rhizaria</taxon>
        <taxon>Endomyxa</taxon>
        <taxon>Ascetosporea</taxon>
        <taxon>Haplosporida</taxon>
        <taxon>Bonamia</taxon>
    </lineage>
</organism>
<reference evidence="1 2" key="1">
    <citation type="journal article" date="2024" name="BMC Biol.">
        <title>Comparative genomics of Ascetosporea gives new insight into the evolutionary basis for animal parasitism in Rhizaria.</title>
        <authorList>
            <person name="Hiltunen Thoren M."/>
            <person name="Onut-Brannstrom I."/>
            <person name="Alfjorden A."/>
            <person name="Peckova H."/>
            <person name="Swords F."/>
            <person name="Hooper C."/>
            <person name="Holzer A.S."/>
            <person name="Bass D."/>
            <person name="Burki F."/>
        </authorList>
    </citation>
    <scope>NUCLEOTIDE SEQUENCE [LARGE SCALE GENOMIC DNA]</scope>
    <source>
        <strain evidence="1">20-A016</strain>
    </source>
</reference>
<evidence type="ECO:0000313" key="2">
    <source>
        <dbReference type="Proteomes" id="UP001439008"/>
    </source>
</evidence>
<dbReference type="EMBL" id="JBDODL010007003">
    <property type="protein sequence ID" value="MES1923586.1"/>
    <property type="molecule type" value="Genomic_DNA"/>
</dbReference>
<evidence type="ECO:0000313" key="1">
    <source>
        <dbReference type="EMBL" id="MES1923586.1"/>
    </source>
</evidence>